<proteinExistence type="predicted"/>
<dbReference type="AlphaFoldDB" id="A0A918XMX4"/>
<dbReference type="PROSITE" id="PS51318">
    <property type="entry name" value="TAT"/>
    <property type="match status" value="1"/>
</dbReference>
<keyword evidence="2" id="KW-1185">Reference proteome</keyword>
<sequence length="246" mass="27118">MSVTSRRSFVGGLACFGGLSLGGVRPAAAGIELVAAYPEILKFAVTRDGAPLGVVMERFGHDGVGATAEVFIDFKVTFAGLALYRYEHRSHERWRDGRLFALDSVTNDNGTGQAVSARARRDGLHVEGTDGRLVAPADVLPSSYWHPRFVEQNRMLDSQRGRILDFEIAEVGPETVTALGRPVDCTRYAMRGDIDLDFWYDARRVWQKMSFTIKGSFIEYTRVAPGPADHARFGAPLRDGRRVPVA</sequence>
<evidence type="ECO:0000313" key="1">
    <source>
        <dbReference type="EMBL" id="GHD40438.1"/>
    </source>
</evidence>
<dbReference type="EMBL" id="BMZS01000001">
    <property type="protein sequence ID" value="GHD40438.1"/>
    <property type="molecule type" value="Genomic_DNA"/>
</dbReference>
<reference evidence="1" key="1">
    <citation type="journal article" date="2014" name="Int. J. Syst. Evol. Microbiol.">
        <title>Complete genome sequence of Corynebacterium casei LMG S-19264T (=DSM 44701T), isolated from a smear-ripened cheese.</title>
        <authorList>
            <consortium name="US DOE Joint Genome Institute (JGI-PGF)"/>
            <person name="Walter F."/>
            <person name="Albersmeier A."/>
            <person name="Kalinowski J."/>
            <person name="Ruckert C."/>
        </authorList>
    </citation>
    <scope>NUCLEOTIDE SEQUENCE</scope>
    <source>
        <strain evidence="1">KCTC 42651</strain>
    </source>
</reference>
<protein>
    <submittedName>
        <fullName evidence="1">Uncharacterized protein</fullName>
    </submittedName>
</protein>
<evidence type="ECO:0000313" key="2">
    <source>
        <dbReference type="Proteomes" id="UP000630353"/>
    </source>
</evidence>
<dbReference type="InterPro" id="IPR045767">
    <property type="entry name" value="DUF6134"/>
</dbReference>
<dbReference type="InterPro" id="IPR006311">
    <property type="entry name" value="TAT_signal"/>
</dbReference>
<dbReference type="Pfam" id="PF19630">
    <property type="entry name" value="DUF6134"/>
    <property type="match status" value="1"/>
</dbReference>
<name>A0A918XMX4_9PROT</name>
<gene>
    <name evidence="1" type="ORF">GCM10017083_03710</name>
</gene>
<dbReference type="Proteomes" id="UP000630353">
    <property type="component" value="Unassembled WGS sequence"/>
</dbReference>
<accession>A0A918XMX4</accession>
<comment type="caution">
    <text evidence="1">The sequence shown here is derived from an EMBL/GenBank/DDBJ whole genome shotgun (WGS) entry which is preliminary data.</text>
</comment>
<organism evidence="1 2">
    <name type="scientific">Thalassobaculum fulvum</name>
    <dbReference type="NCBI Taxonomy" id="1633335"/>
    <lineage>
        <taxon>Bacteria</taxon>
        <taxon>Pseudomonadati</taxon>
        <taxon>Pseudomonadota</taxon>
        <taxon>Alphaproteobacteria</taxon>
        <taxon>Rhodospirillales</taxon>
        <taxon>Thalassobaculaceae</taxon>
        <taxon>Thalassobaculum</taxon>
    </lineage>
</organism>
<dbReference type="RefSeq" id="WP_189987204.1">
    <property type="nucleotide sequence ID" value="NZ_BMZS01000001.1"/>
</dbReference>
<reference evidence="1" key="2">
    <citation type="submission" date="2020-09" db="EMBL/GenBank/DDBJ databases">
        <authorList>
            <person name="Sun Q."/>
            <person name="Kim S."/>
        </authorList>
    </citation>
    <scope>NUCLEOTIDE SEQUENCE</scope>
    <source>
        <strain evidence="1">KCTC 42651</strain>
    </source>
</reference>